<keyword evidence="3 8" id="KW-1134">Transmembrane beta strand</keyword>
<evidence type="ECO:0000256" key="7">
    <source>
        <dbReference type="ARBA" id="ARBA00023237"/>
    </source>
</evidence>
<keyword evidence="6 8" id="KW-0472">Membrane</keyword>
<evidence type="ECO:0000256" key="10">
    <source>
        <dbReference type="SAM" id="MobiDB-lite"/>
    </source>
</evidence>
<accession>A0A2T4YLM7</accession>
<feature type="signal peptide" evidence="11">
    <location>
        <begin position="1"/>
        <end position="37"/>
    </location>
</feature>
<evidence type="ECO:0000256" key="4">
    <source>
        <dbReference type="ARBA" id="ARBA00022692"/>
    </source>
</evidence>
<evidence type="ECO:0000256" key="8">
    <source>
        <dbReference type="PROSITE-ProRule" id="PRU01360"/>
    </source>
</evidence>
<feature type="compositionally biased region" description="Low complexity" evidence="10">
    <location>
        <begin position="46"/>
        <end position="77"/>
    </location>
</feature>
<dbReference type="RefSeq" id="WP_107934401.1">
    <property type="nucleotide sequence ID" value="NZ_PZZN01000004.1"/>
</dbReference>
<dbReference type="InterPro" id="IPR037066">
    <property type="entry name" value="Plug_dom_sf"/>
</dbReference>
<evidence type="ECO:0000259" key="12">
    <source>
        <dbReference type="Pfam" id="PF00593"/>
    </source>
</evidence>
<keyword evidence="15" id="KW-1185">Reference proteome</keyword>
<comment type="similarity">
    <text evidence="8 9">Belongs to the TonB-dependent receptor family.</text>
</comment>
<evidence type="ECO:0000256" key="2">
    <source>
        <dbReference type="ARBA" id="ARBA00022448"/>
    </source>
</evidence>
<evidence type="ECO:0000256" key="5">
    <source>
        <dbReference type="ARBA" id="ARBA00023077"/>
    </source>
</evidence>
<proteinExistence type="inferred from homology"/>
<comment type="subcellular location">
    <subcellularLocation>
        <location evidence="1 8">Cell outer membrane</location>
        <topology evidence="1 8">Multi-pass membrane protein</topology>
    </subcellularLocation>
</comment>
<sequence length="1027" mass="111988">MSATKTIYAVPSHRRRALRFLLAGASLSAALAGTAHAQEVAPPLPAAAATPQTGGETVTPDAVTPASTATAPSGQTADTASAVAGEQDIVVTGYRRSIEKSLNQKREANAFVDVITAEDIGKFPDKNVADALQRVPGVVITRDGGEGARVSIRGLQSDLTLTLLNGNFLAGADSGDPQRSFNYVLLPSSFIASTEVYKSPEARLEEGGVGGTIILNTRKPFDVPAWSGFVSTEGTYSDTTEKFEPQLGGQLSWKNEDETFGLLVGGVWQKRTNRELRSSSESWLWWSDRDAQGNVLTPATDVNGKPFANDDAISYWPGQGTTARDGTHYSGYWAPQSVNAQVFDQERERYGIQATAQFRPFENVTVTSNYFRFGYSSDYTANNLKIPEWGYNDFFTGATLDKSGTIFQSANFAVPAAGTGCLARATPCTMETPQIGGTYSREKQVSNTFETEVKYSQDRFEAVLKLGKTKSSGGPSTRFSVASKPRLTIPGQEQNGNLVSNWDISNGIADFTFSPELQQNIRNGIAQIDVGSTNSSFTNSDLAQRYLQLDLTRRFDGFLKSVQIGGKWRDLSIHRETGRNEWYADAANEIRYQDTAAGAVARPEFFYENPIGNINGGFNANVVPGINFDKYLSYLNATYGDAVRVNERDFVYDLGERVFAGYAQANFGTGGLRGNVGVRMANTRQSGNTSDRLQYLNDYCVNGPNGSFDPNRPLGADGNCQVLPLSVRETIVNTRADQTKTYTDWLPSFNISYEITPDLLVRGAVAKVISRPSFANLGSERSLTYRSPEYAFDRGQFGEFEGWSGSGGNSELNPFSAWQYDAGIEWYFHRGSVLGATLFRKDVSDFVVPLVLNVTREVAGEQVLIQPYSTVANGSNARSQGVELYAQHTLSFGLGAQVNFTYNDTSVADVTLDGQSVGSSALVGSAKTQMNASVFYEHGKVLVRASYNRRGEVVGGLQSGLNVYTSPYEQVDLNAAYALTDRLNITASIINLTKSEESQHLGNDTKDRFVYRNYFGRRAYVGVSFNF</sequence>
<dbReference type="PANTHER" id="PTHR40980">
    <property type="entry name" value="PLUG DOMAIN-CONTAINING PROTEIN"/>
    <property type="match status" value="1"/>
</dbReference>
<dbReference type="CDD" id="cd01347">
    <property type="entry name" value="ligand_gated_channel"/>
    <property type="match status" value="1"/>
</dbReference>
<reference evidence="14 15" key="1">
    <citation type="submission" date="2018-04" db="EMBL/GenBank/DDBJ databases">
        <title>Genomic Encyclopedia of Type Strains, Phase III (KMG-III): the genomes of soil and plant-associated and newly described type strains.</title>
        <authorList>
            <person name="Whitman W."/>
        </authorList>
    </citation>
    <scope>NUCLEOTIDE SEQUENCE [LARGE SCALE GENOMIC DNA]</scope>
    <source>
        <strain evidence="14 15">NW12</strain>
    </source>
</reference>
<dbReference type="InterPro" id="IPR039426">
    <property type="entry name" value="TonB-dep_rcpt-like"/>
</dbReference>
<organism evidence="14 15">
    <name type="scientific">Sphingomonas aerolata</name>
    <dbReference type="NCBI Taxonomy" id="185951"/>
    <lineage>
        <taxon>Bacteria</taxon>
        <taxon>Pseudomonadati</taxon>
        <taxon>Pseudomonadota</taxon>
        <taxon>Alphaproteobacteria</taxon>
        <taxon>Sphingomonadales</taxon>
        <taxon>Sphingomonadaceae</taxon>
        <taxon>Sphingomonas</taxon>
    </lineage>
</organism>
<dbReference type="AlphaFoldDB" id="A0A2T4YLM7"/>
<dbReference type="Pfam" id="PF00593">
    <property type="entry name" value="TonB_dep_Rec_b-barrel"/>
    <property type="match status" value="1"/>
</dbReference>
<dbReference type="GO" id="GO:0009279">
    <property type="term" value="C:cell outer membrane"/>
    <property type="evidence" value="ECO:0007669"/>
    <property type="project" value="UniProtKB-SubCell"/>
</dbReference>
<keyword evidence="11" id="KW-0732">Signal</keyword>
<dbReference type="NCBIfam" id="TIGR01782">
    <property type="entry name" value="TonB-Xanth-Caul"/>
    <property type="match status" value="1"/>
</dbReference>
<keyword evidence="14" id="KW-0675">Receptor</keyword>
<evidence type="ECO:0000313" key="15">
    <source>
        <dbReference type="Proteomes" id="UP000240996"/>
    </source>
</evidence>
<dbReference type="Pfam" id="PF07715">
    <property type="entry name" value="Plug"/>
    <property type="match status" value="1"/>
</dbReference>
<evidence type="ECO:0000256" key="11">
    <source>
        <dbReference type="SAM" id="SignalP"/>
    </source>
</evidence>
<dbReference type="PANTHER" id="PTHR40980:SF3">
    <property type="entry name" value="TONB-DEPENDENT RECEPTOR-LIKE BETA-BARREL DOMAIN-CONTAINING PROTEIN"/>
    <property type="match status" value="1"/>
</dbReference>
<evidence type="ECO:0000256" key="6">
    <source>
        <dbReference type="ARBA" id="ARBA00023136"/>
    </source>
</evidence>
<dbReference type="InterPro" id="IPR000531">
    <property type="entry name" value="Beta-barrel_TonB"/>
</dbReference>
<feature type="region of interest" description="Disordered" evidence="10">
    <location>
        <begin position="46"/>
        <end position="81"/>
    </location>
</feature>
<evidence type="ECO:0000259" key="13">
    <source>
        <dbReference type="Pfam" id="PF07715"/>
    </source>
</evidence>
<gene>
    <name evidence="14" type="ORF">C8J24_3431</name>
</gene>
<evidence type="ECO:0000256" key="1">
    <source>
        <dbReference type="ARBA" id="ARBA00004571"/>
    </source>
</evidence>
<protein>
    <submittedName>
        <fullName evidence="14">TonB-dependent receptor</fullName>
    </submittedName>
</protein>
<dbReference type="InterPro" id="IPR012910">
    <property type="entry name" value="Plug_dom"/>
</dbReference>
<keyword evidence="7 8" id="KW-0998">Cell outer membrane</keyword>
<feature type="domain" description="TonB-dependent receptor plug" evidence="13">
    <location>
        <begin position="105"/>
        <end position="212"/>
    </location>
</feature>
<keyword evidence="5 9" id="KW-0798">TonB box</keyword>
<evidence type="ECO:0000256" key="9">
    <source>
        <dbReference type="RuleBase" id="RU003357"/>
    </source>
</evidence>
<name>A0A2T4YLM7_9SPHN</name>
<dbReference type="Gene3D" id="2.170.130.10">
    <property type="entry name" value="TonB-dependent receptor, plug domain"/>
    <property type="match status" value="1"/>
</dbReference>
<comment type="caution">
    <text evidence="14">The sequence shown here is derived from an EMBL/GenBank/DDBJ whole genome shotgun (WGS) entry which is preliminary data.</text>
</comment>
<keyword evidence="4 8" id="KW-0812">Transmembrane</keyword>
<feature type="chain" id="PRO_5015766344" evidence="11">
    <location>
        <begin position="38"/>
        <end position="1027"/>
    </location>
</feature>
<dbReference type="InterPro" id="IPR036942">
    <property type="entry name" value="Beta-barrel_TonB_sf"/>
</dbReference>
<dbReference type="InterPro" id="IPR010104">
    <property type="entry name" value="TonB_rcpt_bac"/>
</dbReference>
<evidence type="ECO:0000256" key="3">
    <source>
        <dbReference type="ARBA" id="ARBA00022452"/>
    </source>
</evidence>
<dbReference type="Gene3D" id="2.40.170.20">
    <property type="entry name" value="TonB-dependent receptor, beta-barrel domain"/>
    <property type="match status" value="1"/>
</dbReference>
<evidence type="ECO:0000313" key="14">
    <source>
        <dbReference type="EMBL" id="PTM44157.1"/>
    </source>
</evidence>
<dbReference type="Proteomes" id="UP000240996">
    <property type="component" value="Unassembled WGS sequence"/>
</dbReference>
<feature type="domain" description="TonB-dependent receptor-like beta-barrel" evidence="12">
    <location>
        <begin position="495"/>
        <end position="992"/>
    </location>
</feature>
<dbReference type="SUPFAM" id="SSF56935">
    <property type="entry name" value="Porins"/>
    <property type="match status" value="1"/>
</dbReference>
<keyword evidence="2 8" id="KW-0813">Transport</keyword>
<dbReference type="PROSITE" id="PS52016">
    <property type="entry name" value="TONB_DEPENDENT_REC_3"/>
    <property type="match status" value="1"/>
</dbReference>
<dbReference type="EMBL" id="PZZN01000004">
    <property type="protein sequence ID" value="PTM44157.1"/>
    <property type="molecule type" value="Genomic_DNA"/>
</dbReference>